<dbReference type="EC" id="3.1.26.3" evidence="5"/>
<comment type="similarity">
    <text evidence="3">Belongs to the ribonuclease III family.</text>
</comment>
<dbReference type="PANTHER" id="PTHR11207">
    <property type="entry name" value="RIBONUCLEASE III"/>
    <property type="match status" value="1"/>
</dbReference>
<dbReference type="SMART" id="SM00535">
    <property type="entry name" value="RIBOc"/>
    <property type="match status" value="1"/>
</dbReference>
<dbReference type="CDD" id="cd00593">
    <property type="entry name" value="RIBOc"/>
    <property type="match status" value="1"/>
</dbReference>
<dbReference type="Pfam" id="PF14622">
    <property type="entry name" value="Ribonucleas_3_3"/>
    <property type="match status" value="1"/>
</dbReference>
<dbReference type="InterPro" id="IPR014720">
    <property type="entry name" value="dsRBD_dom"/>
</dbReference>
<dbReference type="HAMAP" id="MF_00104">
    <property type="entry name" value="RNase_III"/>
    <property type="match status" value="1"/>
</dbReference>
<dbReference type="FunFam" id="3.30.160.20:FF:000003">
    <property type="entry name" value="Ribonuclease 3"/>
    <property type="match status" value="1"/>
</dbReference>
<dbReference type="CDD" id="cd10845">
    <property type="entry name" value="DSRM_RNAse_III_family"/>
    <property type="match status" value="1"/>
</dbReference>
<evidence type="ECO:0000256" key="9">
    <source>
        <dbReference type="ARBA" id="ARBA00022694"/>
    </source>
</evidence>
<evidence type="ECO:0000256" key="13">
    <source>
        <dbReference type="ARBA" id="ARBA00022801"/>
    </source>
</evidence>
<keyword evidence="12" id="KW-0255">Endonuclease</keyword>
<dbReference type="PROSITE" id="PS50142">
    <property type="entry name" value="RNASE_3_2"/>
    <property type="match status" value="1"/>
</dbReference>
<gene>
    <name evidence="18" type="ORF">MNBD_GAMMA06-903</name>
</gene>
<dbReference type="PROSITE" id="PS50137">
    <property type="entry name" value="DS_RBD"/>
    <property type="match status" value="1"/>
</dbReference>
<evidence type="ECO:0000313" key="18">
    <source>
        <dbReference type="EMBL" id="VAW51454.1"/>
    </source>
</evidence>
<dbReference type="GO" id="GO:0005737">
    <property type="term" value="C:cytoplasm"/>
    <property type="evidence" value="ECO:0007669"/>
    <property type="project" value="UniProtKB-SubCell"/>
</dbReference>
<dbReference type="GO" id="GO:0046872">
    <property type="term" value="F:metal ion binding"/>
    <property type="evidence" value="ECO:0007669"/>
    <property type="project" value="UniProtKB-KW"/>
</dbReference>
<dbReference type="Gene3D" id="3.30.160.20">
    <property type="match status" value="1"/>
</dbReference>
<sequence length="233" mass="25911">MMISSGINALLKKLGYSFADISLLEEALTHRSYSSKNNERLEFLGDGILNFVIAHELFQLYPDVQEGDLSRLRANLVNKDSLAEIAIHLELGKTIQLGSGELKSGGFRRPSILADAVESILGAVYCDGGFEACRELIIHLYSNRLASSMDLQSLKDAKTQLQELLQSRRFALPDYDVINITGQAHVQIFHVKCSIEKMKIEVIGEGKSRRKAEQVAAVNAIVQVNQYFGKKLK</sequence>
<proteinExistence type="inferred from homology"/>
<feature type="domain" description="RNase III" evidence="17">
    <location>
        <begin position="7"/>
        <end position="129"/>
    </location>
</feature>
<evidence type="ECO:0000256" key="15">
    <source>
        <dbReference type="ARBA" id="ARBA00022884"/>
    </source>
</evidence>
<evidence type="ECO:0000256" key="14">
    <source>
        <dbReference type="ARBA" id="ARBA00022842"/>
    </source>
</evidence>
<keyword evidence="9" id="KW-0819">tRNA processing</keyword>
<evidence type="ECO:0000256" key="6">
    <source>
        <dbReference type="ARBA" id="ARBA00022490"/>
    </source>
</evidence>
<evidence type="ECO:0000256" key="11">
    <source>
        <dbReference type="ARBA" id="ARBA00022723"/>
    </source>
</evidence>
<keyword evidence="8" id="KW-0507">mRNA processing</keyword>
<evidence type="ECO:0000256" key="3">
    <source>
        <dbReference type="ARBA" id="ARBA00010183"/>
    </source>
</evidence>
<dbReference type="SMART" id="SM00358">
    <property type="entry name" value="DSRM"/>
    <property type="match status" value="1"/>
</dbReference>
<dbReference type="GO" id="GO:0004525">
    <property type="term" value="F:ribonuclease III activity"/>
    <property type="evidence" value="ECO:0007669"/>
    <property type="project" value="UniProtKB-EC"/>
</dbReference>
<dbReference type="InterPro" id="IPR011907">
    <property type="entry name" value="RNase_III"/>
</dbReference>
<comment type="subunit">
    <text evidence="4">Homodimer.</text>
</comment>
<dbReference type="InterPro" id="IPR000999">
    <property type="entry name" value="RNase_III_dom"/>
</dbReference>
<dbReference type="SUPFAM" id="SSF54768">
    <property type="entry name" value="dsRNA-binding domain-like"/>
    <property type="match status" value="1"/>
</dbReference>
<evidence type="ECO:0000256" key="10">
    <source>
        <dbReference type="ARBA" id="ARBA00022722"/>
    </source>
</evidence>
<dbReference type="PANTHER" id="PTHR11207:SF0">
    <property type="entry name" value="RIBONUCLEASE 3"/>
    <property type="match status" value="1"/>
</dbReference>
<dbReference type="AlphaFoldDB" id="A0A3B0X699"/>
<dbReference type="EMBL" id="UOFD01000031">
    <property type="protein sequence ID" value="VAW51454.1"/>
    <property type="molecule type" value="Genomic_DNA"/>
</dbReference>
<keyword evidence="11" id="KW-0479">Metal-binding</keyword>
<feature type="domain" description="DRBM" evidence="16">
    <location>
        <begin position="156"/>
        <end position="226"/>
    </location>
</feature>
<dbReference type="SUPFAM" id="SSF69065">
    <property type="entry name" value="RNase III domain-like"/>
    <property type="match status" value="1"/>
</dbReference>
<dbReference type="GO" id="GO:0042802">
    <property type="term" value="F:identical protein binding"/>
    <property type="evidence" value="ECO:0007669"/>
    <property type="project" value="UniProtKB-ARBA"/>
</dbReference>
<evidence type="ECO:0000256" key="2">
    <source>
        <dbReference type="ARBA" id="ARBA00004496"/>
    </source>
</evidence>
<dbReference type="InterPro" id="IPR036389">
    <property type="entry name" value="RNase_III_sf"/>
</dbReference>
<reference evidence="18" key="1">
    <citation type="submission" date="2018-06" db="EMBL/GenBank/DDBJ databases">
        <authorList>
            <person name="Zhirakovskaya E."/>
        </authorList>
    </citation>
    <scope>NUCLEOTIDE SEQUENCE</scope>
</reference>
<keyword evidence="14" id="KW-0460">Magnesium</keyword>
<evidence type="ECO:0000256" key="1">
    <source>
        <dbReference type="ARBA" id="ARBA00000109"/>
    </source>
</evidence>
<dbReference type="GO" id="GO:0006397">
    <property type="term" value="P:mRNA processing"/>
    <property type="evidence" value="ECO:0007669"/>
    <property type="project" value="UniProtKB-KW"/>
</dbReference>
<dbReference type="GO" id="GO:0010468">
    <property type="term" value="P:regulation of gene expression"/>
    <property type="evidence" value="ECO:0007669"/>
    <property type="project" value="TreeGrafter"/>
</dbReference>
<keyword evidence="6" id="KW-0963">Cytoplasm</keyword>
<dbReference type="PROSITE" id="PS00517">
    <property type="entry name" value="RNASE_3_1"/>
    <property type="match status" value="1"/>
</dbReference>
<keyword evidence="10" id="KW-0540">Nuclease</keyword>
<dbReference type="Gene3D" id="1.10.1520.10">
    <property type="entry name" value="Ribonuclease III domain"/>
    <property type="match status" value="1"/>
</dbReference>
<name>A0A3B0X699_9ZZZZ</name>
<keyword evidence="13 18" id="KW-0378">Hydrolase</keyword>
<evidence type="ECO:0000256" key="7">
    <source>
        <dbReference type="ARBA" id="ARBA00022552"/>
    </source>
</evidence>
<dbReference type="GO" id="GO:0006364">
    <property type="term" value="P:rRNA processing"/>
    <property type="evidence" value="ECO:0007669"/>
    <property type="project" value="UniProtKB-KW"/>
</dbReference>
<evidence type="ECO:0000256" key="12">
    <source>
        <dbReference type="ARBA" id="ARBA00022759"/>
    </source>
</evidence>
<keyword evidence="15" id="KW-0694">RNA-binding</keyword>
<comment type="subcellular location">
    <subcellularLocation>
        <location evidence="2">Cytoplasm</location>
    </subcellularLocation>
</comment>
<dbReference type="Pfam" id="PF00035">
    <property type="entry name" value="dsrm"/>
    <property type="match status" value="1"/>
</dbReference>
<organism evidence="18">
    <name type="scientific">hydrothermal vent metagenome</name>
    <dbReference type="NCBI Taxonomy" id="652676"/>
    <lineage>
        <taxon>unclassified sequences</taxon>
        <taxon>metagenomes</taxon>
        <taxon>ecological metagenomes</taxon>
    </lineage>
</organism>
<accession>A0A3B0X699</accession>
<evidence type="ECO:0000256" key="5">
    <source>
        <dbReference type="ARBA" id="ARBA00012177"/>
    </source>
</evidence>
<dbReference type="GO" id="GO:0008033">
    <property type="term" value="P:tRNA processing"/>
    <property type="evidence" value="ECO:0007669"/>
    <property type="project" value="UniProtKB-KW"/>
</dbReference>
<dbReference type="FunFam" id="1.10.1520.10:FF:000001">
    <property type="entry name" value="Ribonuclease 3"/>
    <property type="match status" value="1"/>
</dbReference>
<evidence type="ECO:0000256" key="4">
    <source>
        <dbReference type="ARBA" id="ARBA00011738"/>
    </source>
</evidence>
<dbReference type="GO" id="GO:0003725">
    <property type="term" value="F:double-stranded RNA binding"/>
    <property type="evidence" value="ECO:0007669"/>
    <property type="project" value="TreeGrafter"/>
</dbReference>
<keyword evidence="7" id="KW-0698">rRNA processing</keyword>
<evidence type="ECO:0000259" key="16">
    <source>
        <dbReference type="PROSITE" id="PS50137"/>
    </source>
</evidence>
<dbReference type="NCBIfam" id="TIGR02191">
    <property type="entry name" value="RNaseIII"/>
    <property type="match status" value="1"/>
</dbReference>
<evidence type="ECO:0000259" key="17">
    <source>
        <dbReference type="PROSITE" id="PS50142"/>
    </source>
</evidence>
<comment type="catalytic activity">
    <reaction evidence="1">
        <text>Endonucleolytic cleavage to 5'-phosphomonoester.</text>
        <dbReference type="EC" id="3.1.26.3"/>
    </reaction>
</comment>
<protein>
    <recommendedName>
        <fullName evidence="5">ribonuclease III</fullName>
        <ecNumber evidence="5">3.1.26.3</ecNumber>
    </recommendedName>
</protein>
<evidence type="ECO:0000256" key="8">
    <source>
        <dbReference type="ARBA" id="ARBA00022664"/>
    </source>
</evidence>